<reference evidence="13" key="3">
    <citation type="submission" date="2015-06" db="UniProtKB">
        <authorList>
            <consortium name="EnsemblMetazoa"/>
        </authorList>
    </citation>
    <scope>IDENTIFICATION</scope>
</reference>
<name>R7UWJ2_CAPTE</name>
<proteinExistence type="inferred from homology"/>
<evidence type="ECO:0000256" key="3">
    <source>
        <dbReference type="ARBA" id="ARBA00022692"/>
    </source>
</evidence>
<dbReference type="STRING" id="283909.R7UWJ2"/>
<dbReference type="PROSITE" id="PS00237">
    <property type="entry name" value="G_PROTEIN_RECEP_F1_1"/>
    <property type="match status" value="1"/>
</dbReference>
<keyword evidence="2" id="KW-1003">Cell membrane</keyword>
<reference evidence="14" key="1">
    <citation type="submission" date="2012-12" db="EMBL/GenBank/DDBJ databases">
        <authorList>
            <person name="Hellsten U."/>
            <person name="Grimwood J."/>
            <person name="Chapman J.A."/>
            <person name="Shapiro H."/>
            <person name="Aerts A."/>
            <person name="Otillar R.P."/>
            <person name="Terry A.Y."/>
            <person name="Boore J.L."/>
            <person name="Simakov O."/>
            <person name="Marletaz F."/>
            <person name="Cho S.-J."/>
            <person name="Edsinger-Gonzales E."/>
            <person name="Havlak P."/>
            <person name="Kuo D.-H."/>
            <person name="Larsson T."/>
            <person name="Lv J."/>
            <person name="Arendt D."/>
            <person name="Savage R."/>
            <person name="Osoegawa K."/>
            <person name="de Jong P."/>
            <person name="Lindberg D.R."/>
            <person name="Seaver E.C."/>
            <person name="Weisblat D.A."/>
            <person name="Putnam N.H."/>
            <person name="Grigoriev I.V."/>
            <person name="Rokhsar D.S."/>
        </authorList>
    </citation>
    <scope>NUCLEOTIDE SEQUENCE</scope>
    <source>
        <strain evidence="14">I ESC-2004</strain>
    </source>
</reference>
<dbReference type="EnsemblMetazoa" id="CapteT195094">
    <property type="protein sequence ID" value="CapteP195094"/>
    <property type="gene ID" value="CapteG195094"/>
</dbReference>
<evidence type="ECO:0000256" key="1">
    <source>
        <dbReference type="ARBA" id="ARBA00004651"/>
    </source>
</evidence>
<dbReference type="GO" id="GO:0005886">
    <property type="term" value="C:plasma membrane"/>
    <property type="evidence" value="ECO:0007669"/>
    <property type="project" value="UniProtKB-SubCell"/>
</dbReference>
<dbReference type="EMBL" id="KB299138">
    <property type="protein sequence ID" value="ELU08307.1"/>
    <property type="molecule type" value="Genomic_DNA"/>
</dbReference>
<evidence type="ECO:0000256" key="4">
    <source>
        <dbReference type="ARBA" id="ARBA00022989"/>
    </source>
</evidence>
<dbReference type="EMBL" id="AMQN01006781">
    <property type="status" value="NOT_ANNOTATED_CDS"/>
    <property type="molecule type" value="Genomic_DNA"/>
</dbReference>
<feature type="transmembrane region" description="Helical" evidence="10">
    <location>
        <begin position="175"/>
        <end position="196"/>
    </location>
</feature>
<dbReference type="PROSITE" id="PS50262">
    <property type="entry name" value="G_PROTEIN_RECEP_F1_2"/>
    <property type="match status" value="1"/>
</dbReference>
<keyword evidence="8 9" id="KW-0807">Transducer</keyword>
<accession>R7UWJ2</accession>
<comment type="subcellular location">
    <subcellularLocation>
        <location evidence="1">Cell membrane</location>
        <topology evidence="1">Multi-pass membrane protein</topology>
    </subcellularLocation>
</comment>
<evidence type="ECO:0000313" key="12">
    <source>
        <dbReference type="EMBL" id="ELU08307.1"/>
    </source>
</evidence>
<dbReference type="PRINTS" id="PR01102">
    <property type="entry name" value="5HT6RECEPTR"/>
</dbReference>
<dbReference type="CDD" id="cd15051">
    <property type="entry name" value="7tmA_Histamine_H2R"/>
    <property type="match status" value="1"/>
</dbReference>
<evidence type="ECO:0000256" key="7">
    <source>
        <dbReference type="ARBA" id="ARBA00023170"/>
    </source>
</evidence>
<keyword evidence="4 10" id="KW-1133">Transmembrane helix</keyword>
<evidence type="ECO:0000256" key="6">
    <source>
        <dbReference type="ARBA" id="ARBA00023136"/>
    </source>
</evidence>
<comment type="similarity">
    <text evidence="9">Belongs to the G-protein coupled receptor 1 family.</text>
</comment>
<dbReference type="EMBL" id="AMQN01006780">
    <property type="status" value="NOT_ANNOTATED_CDS"/>
    <property type="molecule type" value="Genomic_DNA"/>
</dbReference>
<evidence type="ECO:0000313" key="14">
    <source>
        <dbReference type="Proteomes" id="UP000014760"/>
    </source>
</evidence>
<evidence type="ECO:0000256" key="5">
    <source>
        <dbReference type="ARBA" id="ARBA00023040"/>
    </source>
</evidence>
<dbReference type="SMART" id="SM01381">
    <property type="entry name" value="7TM_GPCR_Srsx"/>
    <property type="match status" value="1"/>
</dbReference>
<dbReference type="Proteomes" id="UP000014760">
    <property type="component" value="Unassembled WGS sequence"/>
</dbReference>
<feature type="transmembrane region" description="Helical" evidence="10">
    <location>
        <begin position="12"/>
        <end position="36"/>
    </location>
</feature>
<keyword evidence="6 10" id="KW-0472">Membrane</keyword>
<dbReference type="SUPFAM" id="SSF81321">
    <property type="entry name" value="Family A G protein-coupled receptor-like"/>
    <property type="match status" value="1"/>
</dbReference>
<evidence type="ECO:0000256" key="8">
    <source>
        <dbReference type="ARBA" id="ARBA00023224"/>
    </source>
</evidence>
<keyword evidence="7 9" id="KW-0675">Receptor</keyword>
<dbReference type="InterPro" id="IPR017452">
    <property type="entry name" value="GPCR_Rhodpsn_7TM"/>
</dbReference>
<evidence type="ECO:0000313" key="13">
    <source>
        <dbReference type="EnsemblMetazoa" id="CapteP195094"/>
    </source>
</evidence>
<dbReference type="Gene3D" id="1.20.1070.10">
    <property type="entry name" value="Rhodopsin 7-helix transmembrane proteins"/>
    <property type="match status" value="1"/>
</dbReference>
<reference evidence="12 14" key="2">
    <citation type="journal article" date="2013" name="Nature">
        <title>Insights into bilaterian evolution from three spiralian genomes.</title>
        <authorList>
            <person name="Simakov O."/>
            <person name="Marletaz F."/>
            <person name="Cho S.J."/>
            <person name="Edsinger-Gonzales E."/>
            <person name="Havlak P."/>
            <person name="Hellsten U."/>
            <person name="Kuo D.H."/>
            <person name="Larsson T."/>
            <person name="Lv J."/>
            <person name="Arendt D."/>
            <person name="Savage R."/>
            <person name="Osoegawa K."/>
            <person name="de Jong P."/>
            <person name="Grimwood J."/>
            <person name="Chapman J.A."/>
            <person name="Shapiro H."/>
            <person name="Aerts A."/>
            <person name="Otillar R.P."/>
            <person name="Terry A.Y."/>
            <person name="Boore J.L."/>
            <person name="Grigoriev I.V."/>
            <person name="Lindberg D.R."/>
            <person name="Seaver E.C."/>
            <person name="Weisblat D.A."/>
            <person name="Putnam N.H."/>
            <person name="Rokhsar D.S."/>
        </authorList>
    </citation>
    <scope>NUCLEOTIDE SEQUENCE</scope>
    <source>
        <strain evidence="12 14">I ESC-2004</strain>
    </source>
</reference>
<keyword evidence="14" id="KW-1185">Reference proteome</keyword>
<evidence type="ECO:0000256" key="10">
    <source>
        <dbReference type="SAM" id="Phobius"/>
    </source>
</evidence>
<evidence type="ECO:0000256" key="9">
    <source>
        <dbReference type="RuleBase" id="RU000688"/>
    </source>
</evidence>
<gene>
    <name evidence="12" type="ORF">CAPTEDRAFT_195094</name>
</gene>
<keyword evidence="5 9" id="KW-0297">G-protein coupled receptor</keyword>
<sequence>MVTYNRSTVEVVVIGSILGLISVATILGNLLVCVTITTNRKLRNYTNYFILSLATTDLLLGLLVLPFSAVNTLSGHWPLGAIFCNIYNSFDVMFCTVSILTLFVISLDRYFAVNMPLRYQTRMSFKQVWKINASIWIFSLIMAFLPIHLGWNSPDGRVQNMERPESCVFELNRPYVLLISVGTYFGPLVIMCGVYLKVLQITRKQVKEINRLSKAGSGLAKAMLALEENGEGLAGTSSKHKHQLKQKHHKEHKIVSDRKATVTLASVVIAFAICWIPYFILFTVKAFLSDPVNIHFDLFTLWLGYVNSSVNPFLYAFYNSSFREAFKKMNACPRQPYNSS</sequence>
<dbReference type="InterPro" id="IPR000276">
    <property type="entry name" value="GPCR_Rhodpsn"/>
</dbReference>
<feature type="transmembrane region" description="Helical" evidence="10">
    <location>
        <begin position="48"/>
        <end position="70"/>
    </location>
</feature>
<dbReference type="GO" id="GO:0004930">
    <property type="term" value="F:G protein-coupled receptor activity"/>
    <property type="evidence" value="ECO:0007669"/>
    <property type="project" value="UniProtKB-KW"/>
</dbReference>
<protein>
    <recommendedName>
        <fullName evidence="11">G-protein coupled receptors family 1 profile domain-containing protein</fullName>
    </recommendedName>
</protein>
<dbReference type="PANTHER" id="PTHR24248:SF163">
    <property type="entry name" value="HISTAMINE H2 RECEPTOR-LIKE"/>
    <property type="match status" value="1"/>
</dbReference>
<feature type="domain" description="G-protein coupled receptors family 1 profile" evidence="11">
    <location>
        <begin position="28"/>
        <end position="315"/>
    </location>
</feature>
<evidence type="ECO:0000256" key="2">
    <source>
        <dbReference type="ARBA" id="ARBA00022475"/>
    </source>
</evidence>
<dbReference type="OrthoDB" id="10042731at2759"/>
<dbReference type="GO" id="GO:0043410">
    <property type="term" value="P:positive regulation of MAPK cascade"/>
    <property type="evidence" value="ECO:0007669"/>
    <property type="project" value="TreeGrafter"/>
</dbReference>
<evidence type="ECO:0000259" key="11">
    <source>
        <dbReference type="PROSITE" id="PS50262"/>
    </source>
</evidence>
<keyword evidence="3 9" id="KW-0812">Transmembrane</keyword>
<dbReference type="AlphaFoldDB" id="R7UWJ2"/>
<dbReference type="GO" id="GO:0071880">
    <property type="term" value="P:adenylate cyclase-activating adrenergic receptor signaling pathway"/>
    <property type="evidence" value="ECO:0007669"/>
    <property type="project" value="TreeGrafter"/>
</dbReference>
<dbReference type="PRINTS" id="PR00237">
    <property type="entry name" value="GPCRRHODOPSN"/>
</dbReference>
<feature type="transmembrane region" description="Helical" evidence="10">
    <location>
        <begin position="260"/>
        <end position="280"/>
    </location>
</feature>
<organism evidence="12">
    <name type="scientific">Capitella teleta</name>
    <name type="common">Polychaete worm</name>
    <dbReference type="NCBI Taxonomy" id="283909"/>
    <lineage>
        <taxon>Eukaryota</taxon>
        <taxon>Metazoa</taxon>
        <taxon>Spiralia</taxon>
        <taxon>Lophotrochozoa</taxon>
        <taxon>Annelida</taxon>
        <taxon>Polychaeta</taxon>
        <taxon>Sedentaria</taxon>
        <taxon>Scolecida</taxon>
        <taxon>Capitellidae</taxon>
        <taxon>Capitella</taxon>
    </lineage>
</organism>
<feature type="transmembrane region" description="Helical" evidence="10">
    <location>
        <begin position="300"/>
        <end position="318"/>
    </location>
</feature>
<dbReference type="Pfam" id="PF00001">
    <property type="entry name" value="7tm_1"/>
    <property type="match status" value="1"/>
</dbReference>
<dbReference type="OMA" id="CGNVMVC"/>
<dbReference type="PANTHER" id="PTHR24248">
    <property type="entry name" value="ADRENERGIC RECEPTOR-RELATED G-PROTEIN COUPLED RECEPTOR"/>
    <property type="match status" value="1"/>
</dbReference>
<feature type="transmembrane region" description="Helical" evidence="10">
    <location>
        <begin position="133"/>
        <end position="151"/>
    </location>
</feature>
<dbReference type="HOGENOM" id="CLU_009579_11_0_1"/>
<feature type="transmembrane region" description="Helical" evidence="10">
    <location>
        <begin position="90"/>
        <end position="112"/>
    </location>
</feature>